<evidence type="ECO:0000313" key="2">
    <source>
        <dbReference type="EMBL" id="KAA2211666.1"/>
    </source>
</evidence>
<name>A0A5B2TAW2_9PROT</name>
<evidence type="ECO:0000313" key="3">
    <source>
        <dbReference type="Proteomes" id="UP000322110"/>
    </source>
</evidence>
<protein>
    <submittedName>
        <fullName evidence="2">Uncharacterized protein</fullName>
    </submittedName>
</protein>
<sequence length="88" mass="9917">MTDRNDNPSSPTPTPEAEEARWKAALEVIEAARCIRHWHDTMQGQGMIVSAEHVRLLWAALERYDALLKEQQQGQPPEQDGEPGVETP</sequence>
<dbReference type="Proteomes" id="UP000322110">
    <property type="component" value="Unassembled WGS sequence"/>
</dbReference>
<evidence type="ECO:0000256" key="1">
    <source>
        <dbReference type="SAM" id="MobiDB-lite"/>
    </source>
</evidence>
<dbReference type="RefSeq" id="WP_149813845.1">
    <property type="nucleotide sequence ID" value="NZ_VUKA01000018.1"/>
</dbReference>
<dbReference type="AlphaFoldDB" id="A0A5B2TAW2"/>
<reference evidence="2 3" key="1">
    <citation type="journal article" date="2015" name="Int. J. Syst. Evol. Microbiol.">
        <title>Roseomonas oryzae sp. nov., isolated from paddy rhizosphere soil.</title>
        <authorList>
            <person name="Ramaprasad E.V."/>
            <person name="Sasikala Ch."/>
            <person name="Ramana Ch.V."/>
        </authorList>
    </citation>
    <scope>NUCLEOTIDE SEQUENCE [LARGE SCALE GENOMIC DNA]</scope>
    <source>
        <strain evidence="2 3">KCTC 42542</strain>
    </source>
</reference>
<dbReference type="EMBL" id="VUKA01000018">
    <property type="protein sequence ID" value="KAA2211666.1"/>
    <property type="molecule type" value="Genomic_DNA"/>
</dbReference>
<gene>
    <name evidence="2" type="ORF">F0Q34_18975</name>
</gene>
<proteinExistence type="predicted"/>
<comment type="caution">
    <text evidence="2">The sequence shown here is derived from an EMBL/GenBank/DDBJ whole genome shotgun (WGS) entry which is preliminary data.</text>
</comment>
<feature type="compositionally biased region" description="Acidic residues" evidence="1">
    <location>
        <begin position="79"/>
        <end position="88"/>
    </location>
</feature>
<keyword evidence="3" id="KW-1185">Reference proteome</keyword>
<accession>A0A5B2TAW2</accession>
<feature type="region of interest" description="Disordered" evidence="1">
    <location>
        <begin position="69"/>
        <end position="88"/>
    </location>
</feature>
<organism evidence="2 3">
    <name type="scientific">Teichococcus oryzae</name>
    <dbReference type="NCBI Taxonomy" id="1608942"/>
    <lineage>
        <taxon>Bacteria</taxon>
        <taxon>Pseudomonadati</taxon>
        <taxon>Pseudomonadota</taxon>
        <taxon>Alphaproteobacteria</taxon>
        <taxon>Acetobacterales</taxon>
        <taxon>Roseomonadaceae</taxon>
        <taxon>Roseomonas</taxon>
    </lineage>
</organism>